<protein>
    <submittedName>
        <fullName evidence="4">Response regulator</fullName>
    </submittedName>
</protein>
<gene>
    <name evidence="4" type="ORF">MoryE10_32840</name>
</gene>
<accession>A0A8D4VRE5</accession>
<evidence type="ECO:0000256" key="1">
    <source>
        <dbReference type="ARBA" id="ARBA00022553"/>
    </source>
</evidence>
<dbReference type="SUPFAM" id="SSF52172">
    <property type="entry name" value="CheY-like"/>
    <property type="match status" value="1"/>
</dbReference>
<dbReference type="AlphaFoldDB" id="A0A8D4VRE5"/>
<dbReference type="SMART" id="SM00448">
    <property type="entry name" value="REC"/>
    <property type="match status" value="1"/>
</dbReference>
<dbReference type="Proteomes" id="UP000824988">
    <property type="component" value="Chromosome"/>
</dbReference>
<proteinExistence type="predicted"/>
<keyword evidence="5" id="KW-1185">Reference proteome</keyword>
<dbReference type="InterPro" id="IPR050595">
    <property type="entry name" value="Bact_response_regulator"/>
</dbReference>
<keyword evidence="1 2" id="KW-0597">Phosphoprotein</keyword>
<evidence type="ECO:0000256" key="2">
    <source>
        <dbReference type="PROSITE-ProRule" id="PRU00169"/>
    </source>
</evidence>
<feature type="domain" description="Response regulatory" evidence="3">
    <location>
        <begin position="6"/>
        <end position="124"/>
    </location>
</feature>
<feature type="modified residue" description="4-aspartylphosphate" evidence="2">
    <location>
        <position position="54"/>
    </location>
</feature>
<dbReference type="Gene3D" id="3.40.50.2300">
    <property type="match status" value="1"/>
</dbReference>
<dbReference type="InterPro" id="IPR011006">
    <property type="entry name" value="CheY-like_superfamily"/>
</dbReference>
<evidence type="ECO:0000313" key="5">
    <source>
        <dbReference type="Proteomes" id="UP000824988"/>
    </source>
</evidence>
<evidence type="ECO:0000259" key="3">
    <source>
        <dbReference type="PROSITE" id="PS50110"/>
    </source>
</evidence>
<sequence>MNTRQRILIIDDDDDQCTLLSEIAVTAGLAPMVSTDPAQLLRLAEQDPAIIVLDLIMPNIDGVEILRQLAQLKCKARIILVSGCDRQLLNVVGKLASALKLNLAGQISKPIDVDAMEALFQSSAQAAT</sequence>
<organism evidence="4 5">
    <name type="scientific">Methylogaea oryzae</name>
    <dbReference type="NCBI Taxonomy" id="1295382"/>
    <lineage>
        <taxon>Bacteria</taxon>
        <taxon>Pseudomonadati</taxon>
        <taxon>Pseudomonadota</taxon>
        <taxon>Gammaproteobacteria</taxon>
        <taxon>Methylococcales</taxon>
        <taxon>Methylococcaceae</taxon>
        <taxon>Methylogaea</taxon>
    </lineage>
</organism>
<dbReference type="EMBL" id="AP019782">
    <property type="protein sequence ID" value="BBL72678.1"/>
    <property type="molecule type" value="Genomic_DNA"/>
</dbReference>
<dbReference type="KEGG" id="moz:MoryE10_32840"/>
<reference evidence="4" key="1">
    <citation type="submission" date="2019-06" db="EMBL/GenBank/DDBJ databases">
        <title>Complete genome sequence of Methylogaea oryzae strain JCM16910.</title>
        <authorList>
            <person name="Asakawa S."/>
        </authorList>
    </citation>
    <scope>NUCLEOTIDE SEQUENCE</scope>
    <source>
        <strain evidence="4">E10</strain>
    </source>
</reference>
<name>A0A8D4VRE5_9GAMM</name>
<evidence type="ECO:0000313" key="4">
    <source>
        <dbReference type="EMBL" id="BBL72678.1"/>
    </source>
</evidence>
<dbReference type="Pfam" id="PF00072">
    <property type="entry name" value="Response_reg"/>
    <property type="match status" value="1"/>
</dbReference>
<dbReference type="PROSITE" id="PS50110">
    <property type="entry name" value="RESPONSE_REGULATORY"/>
    <property type="match status" value="1"/>
</dbReference>
<dbReference type="PANTHER" id="PTHR44591:SF3">
    <property type="entry name" value="RESPONSE REGULATORY DOMAIN-CONTAINING PROTEIN"/>
    <property type="match status" value="1"/>
</dbReference>
<dbReference type="PANTHER" id="PTHR44591">
    <property type="entry name" value="STRESS RESPONSE REGULATOR PROTEIN 1"/>
    <property type="match status" value="1"/>
</dbReference>
<dbReference type="RefSeq" id="WP_054774826.1">
    <property type="nucleotide sequence ID" value="NZ_AP019782.1"/>
</dbReference>
<dbReference type="GO" id="GO:0000160">
    <property type="term" value="P:phosphorelay signal transduction system"/>
    <property type="evidence" value="ECO:0007669"/>
    <property type="project" value="InterPro"/>
</dbReference>
<dbReference type="InterPro" id="IPR001789">
    <property type="entry name" value="Sig_transdc_resp-reg_receiver"/>
</dbReference>